<keyword evidence="3" id="KW-1185">Reference proteome</keyword>
<evidence type="ECO:0000313" key="3">
    <source>
        <dbReference type="Proteomes" id="UP001487740"/>
    </source>
</evidence>
<feature type="region of interest" description="Disordered" evidence="1">
    <location>
        <begin position="77"/>
        <end position="102"/>
    </location>
</feature>
<dbReference type="EMBL" id="JARAKH010000005">
    <property type="protein sequence ID" value="KAK8404187.1"/>
    <property type="molecule type" value="Genomic_DNA"/>
</dbReference>
<protein>
    <submittedName>
        <fullName evidence="2">Uncharacterized protein</fullName>
    </submittedName>
</protein>
<reference evidence="2 3" key="1">
    <citation type="submission" date="2023-03" db="EMBL/GenBank/DDBJ databases">
        <title>High-quality genome of Scylla paramamosain provides insights in environmental adaptation.</title>
        <authorList>
            <person name="Zhang L."/>
        </authorList>
    </citation>
    <scope>NUCLEOTIDE SEQUENCE [LARGE SCALE GENOMIC DNA]</scope>
    <source>
        <strain evidence="2">LZ_2023a</strain>
        <tissue evidence="2">Muscle</tissue>
    </source>
</reference>
<evidence type="ECO:0000256" key="1">
    <source>
        <dbReference type="SAM" id="MobiDB-lite"/>
    </source>
</evidence>
<evidence type="ECO:0000313" key="2">
    <source>
        <dbReference type="EMBL" id="KAK8404187.1"/>
    </source>
</evidence>
<dbReference type="AlphaFoldDB" id="A0AAW0UVN4"/>
<accession>A0AAW0UVN4</accession>
<dbReference type="Proteomes" id="UP001487740">
    <property type="component" value="Unassembled WGS sequence"/>
</dbReference>
<proteinExistence type="predicted"/>
<sequence length="123" mass="13157">MLFTATGCFGRPRQPIAIPPATSCPASTLPPSPRPASHTTVAAKSSGGRLEEETGERPWLILLLLVLLLLPAATQHSITHSAHPATPSRSPPTHHRHGGRYSNSDGVYWVLQQCGVSGVPRQR</sequence>
<organism evidence="2 3">
    <name type="scientific">Scylla paramamosain</name>
    <name type="common">Mud crab</name>
    <dbReference type="NCBI Taxonomy" id="85552"/>
    <lineage>
        <taxon>Eukaryota</taxon>
        <taxon>Metazoa</taxon>
        <taxon>Ecdysozoa</taxon>
        <taxon>Arthropoda</taxon>
        <taxon>Crustacea</taxon>
        <taxon>Multicrustacea</taxon>
        <taxon>Malacostraca</taxon>
        <taxon>Eumalacostraca</taxon>
        <taxon>Eucarida</taxon>
        <taxon>Decapoda</taxon>
        <taxon>Pleocyemata</taxon>
        <taxon>Brachyura</taxon>
        <taxon>Eubrachyura</taxon>
        <taxon>Portunoidea</taxon>
        <taxon>Portunidae</taxon>
        <taxon>Portuninae</taxon>
        <taxon>Scylla</taxon>
    </lineage>
</organism>
<comment type="caution">
    <text evidence="2">The sequence shown here is derived from an EMBL/GenBank/DDBJ whole genome shotgun (WGS) entry which is preliminary data.</text>
</comment>
<feature type="region of interest" description="Disordered" evidence="1">
    <location>
        <begin position="19"/>
        <end position="54"/>
    </location>
</feature>
<gene>
    <name evidence="2" type="ORF">O3P69_000334</name>
</gene>
<name>A0AAW0UVN4_SCYPA</name>